<proteinExistence type="predicted"/>
<feature type="compositionally biased region" description="Basic and acidic residues" evidence="1">
    <location>
        <begin position="77"/>
        <end position="93"/>
    </location>
</feature>
<organism evidence="2 3">
    <name type="scientific">Imshaugia aleurites</name>
    <dbReference type="NCBI Taxonomy" id="172621"/>
    <lineage>
        <taxon>Eukaryota</taxon>
        <taxon>Fungi</taxon>
        <taxon>Dikarya</taxon>
        <taxon>Ascomycota</taxon>
        <taxon>Pezizomycotina</taxon>
        <taxon>Lecanoromycetes</taxon>
        <taxon>OSLEUM clade</taxon>
        <taxon>Lecanoromycetidae</taxon>
        <taxon>Lecanorales</taxon>
        <taxon>Lecanorineae</taxon>
        <taxon>Parmeliaceae</taxon>
        <taxon>Imshaugia</taxon>
    </lineage>
</organism>
<dbReference type="Pfam" id="PF17254">
    <property type="entry name" value="DUF5321"/>
    <property type="match status" value="1"/>
</dbReference>
<dbReference type="AlphaFoldDB" id="A0A8H3EWI4"/>
<keyword evidence="3" id="KW-1185">Reference proteome</keyword>
<comment type="caution">
    <text evidence="2">The sequence shown here is derived from an EMBL/GenBank/DDBJ whole genome shotgun (WGS) entry which is preliminary data.</text>
</comment>
<dbReference type="InterPro" id="IPR035213">
    <property type="entry name" value="DUF5321"/>
</dbReference>
<protein>
    <submittedName>
        <fullName evidence="2">Uncharacterized protein</fullName>
    </submittedName>
</protein>
<gene>
    <name evidence="2" type="ORF">IMSHALPRED_000387</name>
</gene>
<reference evidence="2" key="1">
    <citation type="submission" date="2021-03" db="EMBL/GenBank/DDBJ databases">
        <authorList>
            <person name="Tagirdzhanova G."/>
        </authorList>
    </citation>
    <scope>NUCLEOTIDE SEQUENCE</scope>
</reference>
<accession>A0A8H3EWI4</accession>
<feature type="region of interest" description="Disordered" evidence="1">
    <location>
        <begin position="58"/>
        <end position="120"/>
    </location>
</feature>
<name>A0A8H3EWI4_9LECA</name>
<dbReference type="OrthoDB" id="2253354at2759"/>
<dbReference type="EMBL" id="CAJPDT010000010">
    <property type="protein sequence ID" value="CAF9912689.1"/>
    <property type="molecule type" value="Genomic_DNA"/>
</dbReference>
<dbReference type="Proteomes" id="UP000664534">
    <property type="component" value="Unassembled WGS sequence"/>
</dbReference>
<sequence>MLTLKNEYSTFSRKSDAKIKLLKDVLDRVQRGENVDVEKALGTGDEQQEQEWRDVISNIEEEDRMWEAKDRRKAKKQPQEEDKTEVDGAEKVGEQGATGDMDSGNVKATSNVAKRSPVFY</sequence>
<evidence type="ECO:0000313" key="3">
    <source>
        <dbReference type="Proteomes" id="UP000664534"/>
    </source>
</evidence>
<evidence type="ECO:0000256" key="1">
    <source>
        <dbReference type="SAM" id="MobiDB-lite"/>
    </source>
</evidence>
<evidence type="ECO:0000313" key="2">
    <source>
        <dbReference type="EMBL" id="CAF9912689.1"/>
    </source>
</evidence>